<feature type="transmembrane region" description="Helical" evidence="16">
    <location>
        <begin position="459"/>
        <end position="477"/>
    </location>
</feature>
<keyword evidence="4 16" id="KW-0813">Transport</keyword>
<evidence type="ECO:0000259" key="17">
    <source>
        <dbReference type="Pfam" id="PF00361"/>
    </source>
</evidence>
<name>A0A2R4A3L6_9STRA</name>
<evidence type="ECO:0000256" key="6">
    <source>
        <dbReference type="ARBA" id="ARBA00022692"/>
    </source>
</evidence>
<feature type="transmembrane region" description="Helical" evidence="16">
    <location>
        <begin position="167"/>
        <end position="189"/>
    </location>
</feature>
<evidence type="ECO:0000256" key="5">
    <source>
        <dbReference type="ARBA" id="ARBA00022660"/>
    </source>
</evidence>
<feature type="transmembrane region" description="Helical" evidence="16">
    <location>
        <begin position="82"/>
        <end position="101"/>
    </location>
</feature>
<keyword evidence="6 16" id="KW-0812">Transmembrane</keyword>
<dbReference type="InterPro" id="IPR001516">
    <property type="entry name" value="Proton_antipo_N"/>
</dbReference>
<keyword evidence="5" id="KW-0679">Respiratory chain</keyword>
<protein>
    <recommendedName>
        <fullName evidence="3 16">NADH-ubiquinone oxidoreductase chain 5</fullName>
        <ecNumber evidence="2 16">7.1.1.2</ecNumber>
    </recommendedName>
</protein>
<feature type="transmembrane region" description="Helical" evidence="16">
    <location>
        <begin position="537"/>
        <end position="554"/>
    </location>
</feature>
<evidence type="ECO:0000256" key="12">
    <source>
        <dbReference type="ARBA" id="ARBA00023075"/>
    </source>
</evidence>
<dbReference type="AlphaFoldDB" id="A0A2R4A3L6"/>
<evidence type="ECO:0000256" key="2">
    <source>
        <dbReference type="ARBA" id="ARBA00012944"/>
    </source>
</evidence>
<evidence type="ECO:0000259" key="19">
    <source>
        <dbReference type="Pfam" id="PF06455"/>
    </source>
</evidence>
<feature type="transmembrane region" description="Helical" evidence="16">
    <location>
        <begin position="615"/>
        <end position="633"/>
    </location>
</feature>
<feature type="transmembrane region" description="Helical" evidence="16">
    <location>
        <begin position="113"/>
        <end position="130"/>
    </location>
</feature>
<keyword evidence="11 16" id="KW-0520">NAD</keyword>
<evidence type="ECO:0000256" key="10">
    <source>
        <dbReference type="ARBA" id="ARBA00022989"/>
    </source>
</evidence>
<dbReference type="Pfam" id="PF00361">
    <property type="entry name" value="Proton_antipo_M"/>
    <property type="match status" value="1"/>
</dbReference>
<evidence type="ECO:0000256" key="4">
    <source>
        <dbReference type="ARBA" id="ARBA00022448"/>
    </source>
</evidence>
<evidence type="ECO:0000256" key="1">
    <source>
        <dbReference type="ARBA" id="ARBA00004448"/>
    </source>
</evidence>
<dbReference type="NCBIfam" id="TIGR01974">
    <property type="entry name" value="NDH_I_L"/>
    <property type="match status" value="1"/>
</dbReference>
<keyword evidence="12 16" id="KW-0830">Ubiquinone</keyword>
<dbReference type="EMBL" id="MF997423">
    <property type="protein sequence ID" value="AVR57647.1"/>
    <property type="molecule type" value="Genomic_DNA"/>
</dbReference>
<evidence type="ECO:0000256" key="9">
    <source>
        <dbReference type="ARBA" id="ARBA00022982"/>
    </source>
</evidence>
<keyword evidence="13 16" id="KW-0496">Mitochondrion</keyword>
<comment type="subcellular location">
    <subcellularLocation>
        <location evidence="1">Mitochondrion inner membrane</location>
        <topology evidence="1">Multi-pass membrane protein</topology>
    </subcellularLocation>
</comment>
<dbReference type="InterPro" id="IPR010934">
    <property type="entry name" value="NADH_DH_su5_C"/>
</dbReference>
<geneLocation type="mitochondrion" evidence="20"/>
<feature type="transmembrane region" description="Helical" evidence="16">
    <location>
        <begin position="209"/>
        <end position="228"/>
    </location>
</feature>
<evidence type="ECO:0000256" key="3">
    <source>
        <dbReference type="ARBA" id="ARBA00021096"/>
    </source>
</evidence>
<feature type="transmembrane region" description="Helical" evidence="16">
    <location>
        <begin position="483"/>
        <end position="503"/>
    </location>
</feature>
<dbReference type="InterPro" id="IPR003945">
    <property type="entry name" value="NU5C-like"/>
</dbReference>
<feature type="transmembrane region" description="Helical" evidence="16">
    <location>
        <begin position="136"/>
        <end position="155"/>
    </location>
</feature>
<feature type="transmembrane region" description="Helical" evidence="16">
    <location>
        <begin position="370"/>
        <end position="392"/>
    </location>
</feature>
<accession>A0A2R4A3L6</accession>
<feature type="transmembrane region" description="Helical" evidence="16">
    <location>
        <begin position="249"/>
        <end position="273"/>
    </location>
</feature>
<feature type="transmembrane region" description="Helical" evidence="16">
    <location>
        <begin position="510"/>
        <end position="531"/>
    </location>
</feature>
<evidence type="ECO:0000259" key="18">
    <source>
        <dbReference type="Pfam" id="PF00662"/>
    </source>
</evidence>
<comment type="similarity">
    <text evidence="16">Belongs to the complex I subunit 5 family.</text>
</comment>
<sequence length="663" mass="75240">MYLCVIFLSIISSCFTGLFGKQLGFLGSTKVSLVCIFFSLVFSVFIFYEVALCKSPVYIELFYWINSDVLNLKWSFIFDSLTVLMCVVVTFVSFLVHVYSIEYMSNDPHLTRFLCYLSLFTFFMLILITADNFLQLFAGWEGVGLCSYLLINFWYTRIQANKAAVKAMLLNRIGDFSLIIGVLILFVNFKTIDFSVASVLTPFFFTHNFMGYSLLNFIGLFLFIGAMGKSAQLGLHTWLPDAMEGPTPVSALIHAATMVTAGIFLVVRVSFLYEYCLKISEFMIIVGILTSFIASSTGLVQNDLKKVIAYSTCSQLGYMVFSCGLSNYGASTFHLTNHAFFKALLFLSAGSVIHSVFDEQDMRKMGGLQSFLPFTFLMITIGSLALTGFPFLTGFYSKDLILESSFSTYNFLGYFSYFFGTLGAFLTSFYSIRLIFLTFLSKPNGFKKILCYSKDSGSVIKFVLGCLSVPSIFIGFYSKDLVVGIGSSFFFNSIFNSINFFIFDAELVPLLYKVIPVFSGVAGLFSAFFVYNFWTHILLRIKLSFIGLFIYNFLNRKWYFDKIYNNFLGQFFFKFGYSSSYKFLDRGIFEILGPTGLAFVVFKGSLVLHKLQDNLFYHISVSIFISLTALLFLKIFIVKFHILNFLCLNITLVFLQVYRKNCA</sequence>
<feature type="transmembrane region" description="Helical" evidence="16">
    <location>
        <begin position="307"/>
        <end position="328"/>
    </location>
</feature>
<evidence type="ECO:0000256" key="11">
    <source>
        <dbReference type="ARBA" id="ARBA00023027"/>
    </source>
</evidence>
<keyword evidence="7" id="KW-0999">Mitochondrion inner membrane</keyword>
<keyword evidence="9" id="KW-0249">Electron transport</keyword>
<feature type="domain" description="NADH dehydrogenase subunit 5 C-terminal" evidence="19">
    <location>
        <begin position="430"/>
        <end position="632"/>
    </location>
</feature>
<dbReference type="PRINTS" id="PR01434">
    <property type="entry name" value="NADHDHGNASE5"/>
</dbReference>
<feature type="domain" description="NADH:quinone oxidoreductase/Mrp antiporter transmembrane" evidence="17">
    <location>
        <begin position="130"/>
        <end position="418"/>
    </location>
</feature>
<dbReference type="GO" id="GO:0005743">
    <property type="term" value="C:mitochondrial inner membrane"/>
    <property type="evidence" value="ECO:0007669"/>
    <property type="project" value="UniProtKB-SubCell"/>
</dbReference>
<dbReference type="EC" id="7.1.1.2" evidence="2 16"/>
<feature type="transmembrane region" description="Helical" evidence="16">
    <location>
        <begin position="30"/>
        <end position="50"/>
    </location>
</feature>
<feature type="transmembrane region" description="Helical" evidence="16">
    <location>
        <begin position="588"/>
        <end position="609"/>
    </location>
</feature>
<reference evidence="20" key="1">
    <citation type="submission" date="2017-09" db="EMBL/GenBank/DDBJ databases">
        <title>Comparative analysis of the mitochondrial genomes of 6 newly sequenced diatoms reveals group II introns in the barcoding region of cox1.</title>
        <authorList>
            <person name="Keepers K.G."/>
            <person name="Pogoda C.S."/>
            <person name="Kane N.C."/>
            <person name="Hamsher S.E."/>
            <person name="Stepanek J.G."/>
            <person name="Kociolek J.P."/>
        </authorList>
    </citation>
    <scope>NUCLEOTIDE SEQUENCE</scope>
</reference>
<organism evidence="20">
    <name type="scientific">Surirella sp</name>
    <dbReference type="NCBI Taxonomy" id="1526603"/>
    <lineage>
        <taxon>Eukaryota</taxon>
        <taxon>Sar</taxon>
        <taxon>Stramenopiles</taxon>
        <taxon>Ochrophyta</taxon>
        <taxon>Bacillariophyta</taxon>
        <taxon>Bacillariophyceae</taxon>
        <taxon>Bacillariophycidae</taxon>
        <taxon>Surirellales</taxon>
        <taxon>Surirellaceae</taxon>
        <taxon>Surirella</taxon>
    </lineage>
</organism>
<dbReference type="GO" id="GO:0008137">
    <property type="term" value="F:NADH dehydrogenase (ubiquinone) activity"/>
    <property type="evidence" value="ECO:0007669"/>
    <property type="project" value="UniProtKB-EC"/>
</dbReference>
<dbReference type="PANTHER" id="PTHR42829:SF2">
    <property type="entry name" value="NADH-UBIQUINONE OXIDOREDUCTASE CHAIN 5"/>
    <property type="match status" value="1"/>
</dbReference>
<evidence type="ECO:0000256" key="14">
    <source>
        <dbReference type="ARBA" id="ARBA00023136"/>
    </source>
</evidence>
<gene>
    <name evidence="20" type="primary">nad5</name>
</gene>
<dbReference type="InterPro" id="IPR001750">
    <property type="entry name" value="ND/Mrp_TM"/>
</dbReference>
<dbReference type="PANTHER" id="PTHR42829">
    <property type="entry name" value="NADH-UBIQUINONE OXIDOREDUCTASE CHAIN 5"/>
    <property type="match status" value="1"/>
</dbReference>
<feature type="transmembrane region" description="Helical" evidence="16">
    <location>
        <begin position="640"/>
        <end position="658"/>
    </location>
</feature>
<feature type="transmembrane region" description="Helical" evidence="16">
    <location>
        <begin position="279"/>
        <end position="300"/>
    </location>
</feature>
<evidence type="ECO:0000313" key="20">
    <source>
        <dbReference type="EMBL" id="AVR57647.1"/>
    </source>
</evidence>
<feature type="transmembrane region" description="Helical" evidence="16">
    <location>
        <begin position="412"/>
        <end position="439"/>
    </location>
</feature>
<feature type="domain" description="NADH-Ubiquinone oxidoreductase (complex I) chain 5 N-terminal" evidence="18">
    <location>
        <begin position="64"/>
        <end position="113"/>
    </location>
</feature>
<feature type="transmembrane region" description="Helical" evidence="16">
    <location>
        <begin position="340"/>
        <end position="358"/>
    </location>
</feature>
<evidence type="ECO:0000256" key="15">
    <source>
        <dbReference type="ARBA" id="ARBA00049551"/>
    </source>
</evidence>
<evidence type="ECO:0000256" key="8">
    <source>
        <dbReference type="ARBA" id="ARBA00022967"/>
    </source>
</evidence>
<keyword evidence="14 16" id="KW-0472">Membrane</keyword>
<evidence type="ECO:0000256" key="16">
    <source>
        <dbReference type="RuleBase" id="RU003404"/>
    </source>
</evidence>
<dbReference type="Pfam" id="PF00662">
    <property type="entry name" value="Proton_antipo_N"/>
    <property type="match status" value="1"/>
</dbReference>
<dbReference type="InterPro" id="IPR018393">
    <property type="entry name" value="NADHpl_OxRdtase_5_subgr"/>
</dbReference>
<comment type="function">
    <text evidence="16">Core subunit of the mitochondrial membrane respiratory chain NADH dehydrogenase (Complex I) which catalyzes electron transfer from NADH through the respiratory chain, using ubiquinone as an electron acceptor. Essential for the catalytic activity and assembly of complex I.</text>
</comment>
<keyword evidence="8" id="KW-1278">Translocase</keyword>
<dbReference type="NCBIfam" id="NF005141">
    <property type="entry name" value="PRK06590.1"/>
    <property type="match status" value="1"/>
</dbReference>
<dbReference type="Pfam" id="PF06455">
    <property type="entry name" value="NADH5_C"/>
    <property type="match status" value="1"/>
</dbReference>
<dbReference type="GO" id="GO:0015990">
    <property type="term" value="P:electron transport coupled proton transport"/>
    <property type="evidence" value="ECO:0007669"/>
    <property type="project" value="TreeGrafter"/>
</dbReference>
<dbReference type="GO" id="GO:0042773">
    <property type="term" value="P:ATP synthesis coupled electron transport"/>
    <property type="evidence" value="ECO:0007669"/>
    <property type="project" value="InterPro"/>
</dbReference>
<evidence type="ECO:0000256" key="13">
    <source>
        <dbReference type="ARBA" id="ARBA00023128"/>
    </source>
</evidence>
<proteinExistence type="inferred from homology"/>
<dbReference type="GO" id="GO:0003954">
    <property type="term" value="F:NADH dehydrogenase activity"/>
    <property type="evidence" value="ECO:0007669"/>
    <property type="project" value="TreeGrafter"/>
</dbReference>
<evidence type="ECO:0000256" key="7">
    <source>
        <dbReference type="ARBA" id="ARBA00022792"/>
    </source>
</evidence>
<keyword evidence="10 16" id="KW-1133">Transmembrane helix</keyword>
<comment type="catalytic activity">
    <reaction evidence="15 16">
        <text>a ubiquinone + NADH + 5 H(+)(in) = a ubiquinol + NAD(+) + 4 H(+)(out)</text>
        <dbReference type="Rhea" id="RHEA:29091"/>
        <dbReference type="Rhea" id="RHEA-COMP:9565"/>
        <dbReference type="Rhea" id="RHEA-COMP:9566"/>
        <dbReference type="ChEBI" id="CHEBI:15378"/>
        <dbReference type="ChEBI" id="CHEBI:16389"/>
        <dbReference type="ChEBI" id="CHEBI:17976"/>
        <dbReference type="ChEBI" id="CHEBI:57540"/>
        <dbReference type="ChEBI" id="CHEBI:57945"/>
        <dbReference type="EC" id="7.1.1.2"/>
    </reaction>
</comment>